<evidence type="ECO:0000313" key="1">
    <source>
        <dbReference type="EMBL" id="EGC18548.1"/>
    </source>
</evidence>
<protein>
    <submittedName>
        <fullName evidence="1">Uncharacterized protein</fullName>
    </submittedName>
</protein>
<comment type="caution">
    <text evidence="1">The sequence shown here is derived from an EMBL/GenBank/DDBJ whole genome shotgun (WGS) entry which is preliminary data.</text>
</comment>
<accession>F0EW39</accession>
<dbReference type="STRING" id="888741.HMPREF9098_0073"/>
<dbReference type="HOGENOM" id="CLU_2916426_0_0_4"/>
<name>F0EW39_9NEIS</name>
<dbReference type="Proteomes" id="UP000004088">
    <property type="component" value="Unassembled WGS sequence"/>
</dbReference>
<dbReference type="AlphaFoldDB" id="F0EW39"/>
<proteinExistence type="predicted"/>
<sequence>MQGFGGVGCRLLLGGELAEATVSATAYFHLRQGKHDFLKIFDGLPRNHTDIPRKKCNEVTL</sequence>
<gene>
    <name evidence="1" type="ORF">HMPREF9098_0073</name>
</gene>
<reference evidence="1 2" key="1">
    <citation type="submission" date="2011-01" db="EMBL/GenBank/DDBJ databases">
        <authorList>
            <person name="Muzny D."/>
            <person name="Qin X."/>
            <person name="Deng J."/>
            <person name="Jiang H."/>
            <person name="Liu Y."/>
            <person name="Qu J."/>
            <person name="Song X.-Z."/>
            <person name="Zhang L."/>
            <person name="Thornton R."/>
            <person name="Coyle M."/>
            <person name="Francisco L."/>
            <person name="Jackson L."/>
            <person name="Javaid M."/>
            <person name="Korchina V."/>
            <person name="Kovar C."/>
            <person name="Mata R."/>
            <person name="Mathew T."/>
            <person name="Ngo R."/>
            <person name="Nguyen L."/>
            <person name="Nguyen N."/>
            <person name="Okwuonu G."/>
            <person name="Ongeri F."/>
            <person name="Pham C."/>
            <person name="Simmons D."/>
            <person name="Wilczek-Boney K."/>
            <person name="Hale W."/>
            <person name="Jakkamsetti A."/>
            <person name="Pham P."/>
            <person name="Ruth R."/>
            <person name="San Lucas F."/>
            <person name="Warren J."/>
            <person name="Zhang J."/>
            <person name="Zhao Z."/>
            <person name="Zhou C."/>
            <person name="Zhu D."/>
            <person name="Lee S."/>
            <person name="Bess C."/>
            <person name="Blankenburg K."/>
            <person name="Forbes L."/>
            <person name="Fu Q."/>
            <person name="Gubbala S."/>
            <person name="Hirani K."/>
            <person name="Jayaseelan J.C."/>
            <person name="Lara F."/>
            <person name="Munidasa M."/>
            <person name="Palculict T."/>
            <person name="Patil S."/>
            <person name="Pu L.-L."/>
            <person name="Saada N."/>
            <person name="Tang L."/>
            <person name="Weissenberger G."/>
            <person name="Zhu Y."/>
            <person name="Hemphill L."/>
            <person name="Shang Y."/>
            <person name="Youmans B."/>
            <person name="Ayvaz T."/>
            <person name="Ross M."/>
            <person name="Santibanez J."/>
            <person name="Aqrawi P."/>
            <person name="Gross S."/>
            <person name="Joshi V."/>
            <person name="Fowler G."/>
            <person name="Nazareth L."/>
            <person name="Reid J."/>
            <person name="Worley K."/>
            <person name="Petrosino J."/>
            <person name="Highlander S."/>
            <person name="Gibbs R."/>
        </authorList>
    </citation>
    <scope>NUCLEOTIDE SEQUENCE [LARGE SCALE GENOMIC DNA]</scope>
    <source>
        <strain evidence="1 2">ATCC 33394</strain>
    </source>
</reference>
<evidence type="ECO:0000313" key="2">
    <source>
        <dbReference type="Proteomes" id="UP000004088"/>
    </source>
</evidence>
<organism evidence="1 2">
    <name type="scientific">Kingella denitrificans ATCC 33394</name>
    <dbReference type="NCBI Taxonomy" id="888741"/>
    <lineage>
        <taxon>Bacteria</taxon>
        <taxon>Pseudomonadati</taxon>
        <taxon>Pseudomonadota</taxon>
        <taxon>Betaproteobacteria</taxon>
        <taxon>Neisseriales</taxon>
        <taxon>Neisseriaceae</taxon>
        <taxon>Kingella</taxon>
    </lineage>
</organism>
<keyword evidence="2" id="KW-1185">Reference proteome</keyword>
<dbReference type="EMBL" id="AEWV01000002">
    <property type="protein sequence ID" value="EGC18548.1"/>
    <property type="molecule type" value="Genomic_DNA"/>
</dbReference>